<protein>
    <submittedName>
        <fullName evidence="1">Uncharacterized protein</fullName>
    </submittedName>
</protein>
<comment type="caution">
    <text evidence="1">The sequence shown here is derived from an EMBL/GenBank/DDBJ whole genome shotgun (WGS) entry which is preliminary data.</text>
</comment>
<name>A0A317EJ74_9SPHI</name>
<dbReference type="EMBL" id="QGNZ01000006">
    <property type="protein sequence ID" value="PWS25923.1"/>
    <property type="molecule type" value="Genomic_DNA"/>
</dbReference>
<evidence type="ECO:0000313" key="2">
    <source>
        <dbReference type="Proteomes" id="UP000245379"/>
    </source>
</evidence>
<dbReference type="RefSeq" id="WP_109927444.1">
    <property type="nucleotide sequence ID" value="NZ_QGNZ01000006.1"/>
</dbReference>
<gene>
    <name evidence="1" type="ORF">DHW03_19005</name>
</gene>
<reference evidence="1 2" key="1">
    <citation type="submission" date="2018-05" db="EMBL/GenBank/DDBJ databases">
        <title>Pedobacter paludis sp. nov., isolated from wetland soil.</title>
        <authorList>
            <person name="Zhang Y."/>
            <person name="Wang G."/>
        </authorList>
    </citation>
    <scope>NUCLEOTIDE SEQUENCE [LARGE SCALE GENOMIC DNA]</scope>
    <source>
        <strain evidence="1 2">KCTC22721</strain>
    </source>
</reference>
<sequence length="74" mass="8335">MEQIYNFKIDGKEIGVSSDDGHNYHVSINGVYTGIIFPEFDDELSDGGTLWRTKDLIAVNLVAEIGRQIEDEDM</sequence>
<dbReference type="OrthoDB" id="770596at2"/>
<dbReference type="AlphaFoldDB" id="A0A317EJ74"/>
<organism evidence="1 2">
    <name type="scientific">Pedobacter yonginense</name>
    <dbReference type="NCBI Taxonomy" id="651869"/>
    <lineage>
        <taxon>Bacteria</taxon>
        <taxon>Pseudomonadati</taxon>
        <taxon>Bacteroidota</taxon>
        <taxon>Sphingobacteriia</taxon>
        <taxon>Sphingobacteriales</taxon>
        <taxon>Sphingobacteriaceae</taxon>
        <taxon>Pedobacter</taxon>
    </lineage>
</organism>
<proteinExistence type="predicted"/>
<keyword evidence="2" id="KW-1185">Reference proteome</keyword>
<dbReference type="Proteomes" id="UP000245379">
    <property type="component" value="Unassembled WGS sequence"/>
</dbReference>
<accession>A0A317EJ74</accession>
<evidence type="ECO:0000313" key="1">
    <source>
        <dbReference type="EMBL" id="PWS25923.1"/>
    </source>
</evidence>